<comment type="caution">
    <text evidence="6">The sequence shown here is derived from an EMBL/GenBank/DDBJ whole genome shotgun (WGS) entry which is preliminary data.</text>
</comment>
<gene>
    <name evidence="6" type="ORF">SteCoe_3534</name>
</gene>
<evidence type="ECO:0000313" key="6">
    <source>
        <dbReference type="EMBL" id="OMJ93421.1"/>
    </source>
</evidence>
<evidence type="ECO:0000256" key="4">
    <source>
        <dbReference type="ARBA" id="ARBA00023136"/>
    </source>
</evidence>
<evidence type="ECO:0000256" key="2">
    <source>
        <dbReference type="ARBA" id="ARBA00022692"/>
    </source>
</evidence>
<sequence>MEENQRMSSLFKSIPAFALIVCSLHTIFFLLSLLFPFFILSLTCIPHYTIRNFEPWRIITSPFITYYFFELSIVLPSYWSTAVLTEKRMGSLRYFFFFFSNTVLIQIFYFLGSLLVEPLNISIGRIIIGEIMAEIMLISKKNPESPIPFLCCPGRVKSIYYPYLALFLFACLGFPFEGLAGVIVGLLNTKISFSNLQRNRVEDLEKNVCFACFGVVPNFIPVSQAGEEELPFTFIHAENAASPPQRNYERFNEFEDDSL</sequence>
<protein>
    <submittedName>
        <fullName evidence="6">Uncharacterized protein</fullName>
    </submittedName>
</protein>
<dbReference type="Gene3D" id="1.20.1540.10">
    <property type="entry name" value="Rhomboid-like"/>
    <property type="match status" value="1"/>
</dbReference>
<dbReference type="EMBL" id="MPUH01000042">
    <property type="protein sequence ID" value="OMJ93421.1"/>
    <property type="molecule type" value="Genomic_DNA"/>
</dbReference>
<feature type="transmembrane region" description="Helical" evidence="5">
    <location>
        <begin position="160"/>
        <end position="187"/>
    </location>
</feature>
<evidence type="ECO:0000313" key="7">
    <source>
        <dbReference type="Proteomes" id="UP000187209"/>
    </source>
</evidence>
<evidence type="ECO:0000256" key="1">
    <source>
        <dbReference type="ARBA" id="ARBA00004141"/>
    </source>
</evidence>
<evidence type="ECO:0000256" key="3">
    <source>
        <dbReference type="ARBA" id="ARBA00022989"/>
    </source>
</evidence>
<keyword evidence="2 5" id="KW-0812">Transmembrane</keyword>
<feature type="transmembrane region" description="Helical" evidence="5">
    <location>
        <begin position="16"/>
        <end position="43"/>
    </location>
</feature>
<dbReference type="SUPFAM" id="SSF144091">
    <property type="entry name" value="Rhomboid-like"/>
    <property type="match status" value="1"/>
</dbReference>
<feature type="transmembrane region" description="Helical" evidence="5">
    <location>
        <begin position="63"/>
        <end position="82"/>
    </location>
</feature>
<keyword evidence="7" id="KW-1185">Reference proteome</keyword>
<reference evidence="6 7" key="1">
    <citation type="submission" date="2016-11" db="EMBL/GenBank/DDBJ databases">
        <title>The macronuclear genome of Stentor coeruleus: a giant cell with tiny introns.</title>
        <authorList>
            <person name="Slabodnick M."/>
            <person name="Ruby J.G."/>
            <person name="Reiff S.B."/>
            <person name="Swart E.C."/>
            <person name="Gosai S."/>
            <person name="Prabakaran S."/>
            <person name="Witkowska E."/>
            <person name="Larue G.E."/>
            <person name="Fisher S."/>
            <person name="Freeman R.M."/>
            <person name="Gunawardena J."/>
            <person name="Chu W."/>
            <person name="Stover N.A."/>
            <person name="Gregory B.D."/>
            <person name="Nowacki M."/>
            <person name="Derisi J."/>
            <person name="Roy S.W."/>
            <person name="Marshall W.F."/>
            <person name="Sood P."/>
        </authorList>
    </citation>
    <scope>NUCLEOTIDE SEQUENCE [LARGE SCALE GENOMIC DNA]</scope>
    <source>
        <strain evidence="6">WM001</strain>
    </source>
</reference>
<dbReference type="InterPro" id="IPR035952">
    <property type="entry name" value="Rhomboid-like_sf"/>
</dbReference>
<dbReference type="GO" id="GO:0016020">
    <property type="term" value="C:membrane"/>
    <property type="evidence" value="ECO:0007669"/>
    <property type="project" value="UniProtKB-SubCell"/>
</dbReference>
<proteinExistence type="predicted"/>
<name>A0A1R2CWS9_9CILI</name>
<accession>A0A1R2CWS9</accession>
<evidence type="ECO:0000256" key="5">
    <source>
        <dbReference type="SAM" id="Phobius"/>
    </source>
</evidence>
<organism evidence="6 7">
    <name type="scientific">Stentor coeruleus</name>
    <dbReference type="NCBI Taxonomy" id="5963"/>
    <lineage>
        <taxon>Eukaryota</taxon>
        <taxon>Sar</taxon>
        <taxon>Alveolata</taxon>
        <taxon>Ciliophora</taxon>
        <taxon>Postciliodesmatophora</taxon>
        <taxon>Heterotrichea</taxon>
        <taxon>Heterotrichida</taxon>
        <taxon>Stentoridae</taxon>
        <taxon>Stentor</taxon>
    </lineage>
</organism>
<dbReference type="Proteomes" id="UP000187209">
    <property type="component" value="Unassembled WGS sequence"/>
</dbReference>
<keyword evidence="4 5" id="KW-0472">Membrane</keyword>
<comment type="subcellular location">
    <subcellularLocation>
        <location evidence="1">Membrane</location>
        <topology evidence="1">Multi-pass membrane protein</topology>
    </subcellularLocation>
</comment>
<dbReference type="AlphaFoldDB" id="A0A1R2CWS9"/>
<feature type="transmembrane region" description="Helical" evidence="5">
    <location>
        <begin position="94"/>
        <end position="116"/>
    </location>
</feature>
<keyword evidence="3 5" id="KW-1133">Transmembrane helix</keyword>